<protein>
    <submittedName>
        <fullName evidence="1">Uncharacterized protein</fullName>
    </submittedName>
</protein>
<proteinExistence type="predicted"/>
<accession>A0A7W9M144</accession>
<dbReference type="AlphaFoldDB" id="A0A7W9M144"/>
<evidence type="ECO:0000313" key="2">
    <source>
        <dbReference type="Proteomes" id="UP000552097"/>
    </source>
</evidence>
<dbReference type="Proteomes" id="UP000552097">
    <property type="component" value="Unassembled WGS sequence"/>
</dbReference>
<sequence>MTVPTVHRRSVDWTMAALWQRPHQTVLDEIGSRAWSLGTAFHAESEEKRFGPEAVDESMNVVA</sequence>
<keyword evidence="2" id="KW-1185">Reference proteome</keyword>
<organism evidence="1 2">
    <name type="scientific">Saccharothrix ecbatanensis</name>
    <dbReference type="NCBI Taxonomy" id="1105145"/>
    <lineage>
        <taxon>Bacteria</taxon>
        <taxon>Bacillati</taxon>
        <taxon>Actinomycetota</taxon>
        <taxon>Actinomycetes</taxon>
        <taxon>Pseudonocardiales</taxon>
        <taxon>Pseudonocardiaceae</taxon>
        <taxon>Saccharothrix</taxon>
    </lineage>
</organism>
<comment type="caution">
    <text evidence="1">The sequence shown here is derived from an EMBL/GenBank/DDBJ whole genome shotgun (WGS) entry which is preliminary data.</text>
</comment>
<reference evidence="1 2" key="1">
    <citation type="submission" date="2020-08" db="EMBL/GenBank/DDBJ databases">
        <title>Sequencing the genomes of 1000 actinobacteria strains.</title>
        <authorList>
            <person name="Klenk H.-P."/>
        </authorList>
    </citation>
    <scope>NUCLEOTIDE SEQUENCE [LARGE SCALE GENOMIC DNA]</scope>
    <source>
        <strain evidence="1 2">DSM 45486</strain>
    </source>
</reference>
<name>A0A7W9M144_9PSEU</name>
<dbReference type="RefSeq" id="WP_184920886.1">
    <property type="nucleotide sequence ID" value="NZ_JACHMO010000001.1"/>
</dbReference>
<evidence type="ECO:0000313" key="1">
    <source>
        <dbReference type="EMBL" id="MBB5803516.1"/>
    </source>
</evidence>
<dbReference type="EMBL" id="JACHMO010000001">
    <property type="protein sequence ID" value="MBB5803516.1"/>
    <property type="molecule type" value="Genomic_DNA"/>
</dbReference>
<gene>
    <name evidence="1" type="ORF">F4560_003284</name>
</gene>